<name>A0A6G0VS97_APHCR</name>
<sequence length="68" mass="7551">MSSNGCPATASISTMVEDSVFSLKRLHNHPLHSSDNKVRELRNVLGDKCVQRSARSYSARTLYVESIV</sequence>
<comment type="caution">
    <text evidence="1">The sequence shown here is derived from an EMBL/GenBank/DDBJ whole genome shotgun (WGS) entry which is preliminary data.</text>
</comment>
<feature type="non-terminal residue" evidence="1">
    <location>
        <position position="68"/>
    </location>
</feature>
<reference evidence="1 2" key="1">
    <citation type="submission" date="2019-08" db="EMBL/GenBank/DDBJ databases">
        <title>Whole genome of Aphis craccivora.</title>
        <authorList>
            <person name="Voronova N.V."/>
            <person name="Shulinski R.S."/>
            <person name="Bandarenka Y.V."/>
            <person name="Zhorov D.G."/>
            <person name="Warner D."/>
        </authorList>
    </citation>
    <scope>NUCLEOTIDE SEQUENCE [LARGE SCALE GENOMIC DNA]</scope>
    <source>
        <strain evidence="1">180601</strain>
        <tissue evidence="1">Whole Body</tissue>
    </source>
</reference>
<evidence type="ECO:0000313" key="2">
    <source>
        <dbReference type="Proteomes" id="UP000478052"/>
    </source>
</evidence>
<dbReference type="AlphaFoldDB" id="A0A6G0VS97"/>
<evidence type="ECO:0000313" key="1">
    <source>
        <dbReference type="EMBL" id="KAF0704539.1"/>
    </source>
</evidence>
<gene>
    <name evidence="1" type="ORF">FWK35_00034368</name>
</gene>
<protein>
    <submittedName>
        <fullName evidence="1">Uncharacterized protein</fullName>
    </submittedName>
</protein>
<organism evidence="1 2">
    <name type="scientific">Aphis craccivora</name>
    <name type="common">Cowpea aphid</name>
    <dbReference type="NCBI Taxonomy" id="307492"/>
    <lineage>
        <taxon>Eukaryota</taxon>
        <taxon>Metazoa</taxon>
        <taxon>Ecdysozoa</taxon>
        <taxon>Arthropoda</taxon>
        <taxon>Hexapoda</taxon>
        <taxon>Insecta</taxon>
        <taxon>Pterygota</taxon>
        <taxon>Neoptera</taxon>
        <taxon>Paraneoptera</taxon>
        <taxon>Hemiptera</taxon>
        <taxon>Sternorrhyncha</taxon>
        <taxon>Aphidomorpha</taxon>
        <taxon>Aphidoidea</taxon>
        <taxon>Aphididae</taxon>
        <taxon>Aphidini</taxon>
        <taxon>Aphis</taxon>
        <taxon>Aphis</taxon>
    </lineage>
</organism>
<dbReference type="Proteomes" id="UP000478052">
    <property type="component" value="Unassembled WGS sequence"/>
</dbReference>
<accession>A0A6G0VS97</accession>
<proteinExistence type="predicted"/>
<dbReference type="EMBL" id="VUJU01013534">
    <property type="protein sequence ID" value="KAF0704539.1"/>
    <property type="molecule type" value="Genomic_DNA"/>
</dbReference>
<keyword evidence="2" id="KW-1185">Reference proteome</keyword>